<gene>
    <name evidence="6" type="ORF">SAMN05660649_01015</name>
</gene>
<sequence>MEITVLIAEDDPDMRFVIRKVVEEVEGVNVIGEAGDGLEAIKLIKELLPQVTFLDIDLPGKNGVELAREIFDINPWTIIVFATAFSEFRGEAFDVYAFDYLVKPFKMNRVRQTMDRIRLVLSGKVAGRPNTYSKKLDKDVGRKQLFKNNSKFVYLNLDDIIYITKEGRKTTIYFIGGKIKTNDKLSVLEEQLEGYPFFRSHSGFIVNLKMVKELVPMGRSSYELVMENTKNRPLITVEKFKELEELTNSKVLKSS</sequence>
<dbReference type="OrthoDB" id="9809318at2"/>
<dbReference type="EMBL" id="FOOX01000003">
    <property type="protein sequence ID" value="SFG22196.1"/>
    <property type="molecule type" value="Genomic_DNA"/>
</dbReference>
<dbReference type="STRING" id="341036.SAMN05660649_01015"/>
<dbReference type="Pfam" id="PF00072">
    <property type="entry name" value="Response_reg"/>
    <property type="match status" value="1"/>
</dbReference>
<dbReference type="PROSITE" id="PS50930">
    <property type="entry name" value="HTH_LYTTR"/>
    <property type="match status" value="1"/>
</dbReference>
<dbReference type="SMART" id="SM00448">
    <property type="entry name" value="REC"/>
    <property type="match status" value="1"/>
</dbReference>
<dbReference type="PANTHER" id="PTHR37299:SF1">
    <property type="entry name" value="STAGE 0 SPORULATION PROTEIN A HOMOLOG"/>
    <property type="match status" value="1"/>
</dbReference>
<dbReference type="InterPro" id="IPR007492">
    <property type="entry name" value="LytTR_DNA-bd_dom"/>
</dbReference>
<evidence type="ECO:0000259" key="4">
    <source>
        <dbReference type="PROSITE" id="PS50110"/>
    </source>
</evidence>
<dbReference type="RefSeq" id="WP_092469921.1">
    <property type="nucleotide sequence ID" value="NZ_FOOX01000003.1"/>
</dbReference>
<dbReference type="InterPro" id="IPR011006">
    <property type="entry name" value="CheY-like_superfamily"/>
</dbReference>
<dbReference type="Pfam" id="PF04397">
    <property type="entry name" value="LytTR"/>
    <property type="match status" value="1"/>
</dbReference>
<comment type="function">
    <text evidence="2">May play the central regulatory role in sporulation. It may be an element of the effector pathway responsible for the activation of sporulation genes in response to nutritional stress. Spo0A may act in concert with spo0H (a sigma factor) to control the expression of some genes that are critical to the sporulation process.</text>
</comment>
<dbReference type="AlphaFoldDB" id="A0A1I2Q8S8"/>
<dbReference type="InterPro" id="IPR046947">
    <property type="entry name" value="LytR-like"/>
</dbReference>
<evidence type="ECO:0000259" key="5">
    <source>
        <dbReference type="PROSITE" id="PS50930"/>
    </source>
</evidence>
<feature type="domain" description="Response regulatory" evidence="4">
    <location>
        <begin position="4"/>
        <end position="118"/>
    </location>
</feature>
<dbReference type="PROSITE" id="PS50110">
    <property type="entry name" value="RESPONSE_REGULATORY"/>
    <property type="match status" value="1"/>
</dbReference>
<keyword evidence="3" id="KW-0597">Phosphoprotein</keyword>
<protein>
    <recommendedName>
        <fullName evidence="1">Stage 0 sporulation protein A homolog</fullName>
    </recommendedName>
</protein>
<feature type="modified residue" description="4-aspartylphosphate" evidence="3">
    <location>
        <position position="55"/>
    </location>
</feature>
<reference evidence="7" key="1">
    <citation type="submission" date="2016-10" db="EMBL/GenBank/DDBJ databases">
        <authorList>
            <person name="Varghese N."/>
            <person name="Submissions S."/>
        </authorList>
    </citation>
    <scope>NUCLEOTIDE SEQUENCE [LARGE SCALE GENOMIC DNA]</scope>
    <source>
        <strain evidence="7">DSM 17038</strain>
    </source>
</reference>
<evidence type="ECO:0000256" key="1">
    <source>
        <dbReference type="ARBA" id="ARBA00018672"/>
    </source>
</evidence>
<dbReference type="SMART" id="SM00850">
    <property type="entry name" value="LytTR"/>
    <property type="match status" value="1"/>
</dbReference>
<evidence type="ECO:0000256" key="3">
    <source>
        <dbReference type="PROSITE-ProRule" id="PRU00169"/>
    </source>
</evidence>
<proteinExistence type="predicted"/>
<keyword evidence="7" id="KW-1185">Reference proteome</keyword>
<dbReference type="GO" id="GO:0003677">
    <property type="term" value="F:DNA binding"/>
    <property type="evidence" value="ECO:0007669"/>
    <property type="project" value="InterPro"/>
</dbReference>
<dbReference type="GO" id="GO:0000156">
    <property type="term" value="F:phosphorelay response regulator activity"/>
    <property type="evidence" value="ECO:0007669"/>
    <property type="project" value="InterPro"/>
</dbReference>
<dbReference type="PANTHER" id="PTHR37299">
    <property type="entry name" value="TRANSCRIPTIONAL REGULATOR-RELATED"/>
    <property type="match status" value="1"/>
</dbReference>
<feature type="domain" description="HTH LytTR-type" evidence="5">
    <location>
        <begin position="146"/>
        <end position="249"/>
    </location>
</feature>
<name>A0A1I2Q8S8_9FIRM</name>
<dbReference type="Gene3D" id="2.40.50.1020">
    <property type="entry name" value="LytTr DNA-binding domain"/>
    <property type="match status" value="1"/>
</dbReference>
<organism evidence="6 7">
    <name type="scientific">Desulfotruncus arcticus DSM 17038</name>
    <dbReference type="NCBI Taxonomy" id="1121424"/>
    <lineage>
        <taxon>Bacteria</taxon>
        <taxon>Bacillati</taxon>
        <taxon>Bacillota</taxon>
        <taxon>Clostridia</taxon>
        <taxon>Eubacteriales</taxon>
        <taxon>Desulfallaceae</taxon>
        <taxon>Desulfotruncus</taxon>
    </lineage>
</organism>
<dbReference type="SUPFAM" id="SSF52172">
    <property type="entry name" value="CheY-like"/>
    <property type="match status" value="1"/>
</dbReference>
<evidence type="ECO:0000313" key="6">
    <source>
        <dbReference type="EMBL" id="SFG22196.1"/>
    </source>
</evidence>
<dbReference type="InterPro" id="IPR001789">
    <property type="entry name" value="Sig_transdc_resp-reg_receiver"/>
</dbReference>
<dbReference type="Gene3D" id="3.40.50.2300">
    <property type="match status" value="1"/>
</dbReference>
<evidence type="ECO:0000313" key="7">
    <source>
        <dbReference type="Proteomes" id="UP000199337"/>
    </source>
</evidence>
<dbReference type="Proteomes" id="UP000199337">
    <property type="component" value="Unassembled WGS sequence"/>
</dbReference>
<evidence type="ECO:0000256" key="2">
    <source>
        <dbReference type="ARBA" id="ARBA00024867"/>
    </source>
</evidence>
<accession>A0A1I2Q8S8</accession>